<dbReference type="EMBL" id="SMAG01000006">
    <property type="protein sequence ID" value="TCS93670.1"/>
    <property type="molecule type" value="Genomic_DNA"/>
</dbReference>
<evidence type="ECO:0000256" key="4">
    <source>
        <dbReference type="ARBA" id="ARBA00023136"/>
    </source>
</evidence>
<feature type="transmembrane region" description="Helical" evidence="5">
    <location>
        <begin position="70"/>
        <end position="88"/>
    </location>
</feature>
<dbReference type="PROSITE" id="PS50801">
    <property type="entry name" value="STAS"/>
    <property type="match status" value="1"/>
</dbReference>
<feature type="transmembrane region" description="Helical" evidence="5">
    <location>
        <begin position="125"/>
        <end position="149"/>
    </location>
</feature>
<feature type="transmembrane region" description="Helical" evidence="5">
    <location>
        <begin position="246"/>
        <end position="268"/>
    </location>
</feature>
<evidence type="ECO:0000256" key="1">
    <source>
        <dbReference type="ARBA" id="ARBA00004141"/>
    </source>
</evidence>
<dbReference type="PANTHER" id="PTHR11814">
    <property type="entry name" value="SULFATE TRANSPORTER"/>
    <property type="match status" value="1"/>
</dbReference>
<feature type="transmembrane region" description="Helical" evidence="5">
    <location>
        <begin position="21"/>
        <end position="42"/>
    </location>
</feature>
<feature type="domain" description="STAS" evidence="6">
    <location>
        <begin position="441"/>
        <end position="545"/>
    </location>
</feature>
<evidence type="ECO:0000256" key="5">
    <source>
        <dbReference type="SAM" id="Phobius"/>
    </source>
</evidence>
<feature type="transmembrane region" description="Helical" evidence="5">
    <location>
        <begin position="169"/>
        <end position="186"/>
    </location>
</feature>
<feature type="transmembrane region" description="Helical" evidence="5">
    <location>
        <begin position="94"/>
        <end position="113"/>
    </location>
</feature>
<keyword evidence="3 5" id="KW-1133">Transmembrane helix</keyword>
<protein>
    <submittedName>
        <fullName evidence="7">SulP family sulfate permease</fullName>
    </submittedName>
</protein>
<dbReference type="InterPro" id="IPR002645">
    <property type="entry name" value="STAS_dom"/>
</dbReference>
<proteinExistence type="predicted"/>
<name>A0A4R3L4K5_9BACL</name>
<feature type="transmembrane region" description="Helical" evidence="5">
    <location>
        <begin position="48"/>
        <end position="65"/>
    </location>
</feature>
<reference evidence="7 8" key="1">
    <citation type="submission" date="2019-03" db="EMBL/GenBank/DDBJ databases">
        <title>Genomic Encyclopedia of Type Strains, Phase IV (KMG-IV): sequencing the most valuable type-strain genomes for metagenomic binning, comparative biology and taxonomic classification.</title>
        <authorList>
            <person name="Goeker M."/>
        </authorList>
    </citation>
    <scope>NUCLEOTIDE SEQUENCE [LARGE SCALE GENOMIC DNA]</scope>
    <source>
        <strain evidence="7 8">DSM 45707</strain>
    </source>
</reference>
<dbReference type="GO" id="GO:0055085">
    <property type="term" value="P:transmembrane transport"/>
    <property type="evidence" value="ECO:0007669"/>
    <property type="project" value="InterPro"/>
</dbReference>
<feature type="transmembrane region" description="Helical" evidence="5">
    <location>
        <begin position="376"/>
        <end position="405"/>
    </location>
</feature>
<dbReference type="Proteomes" id="UP000294937">
    <property type="component" value="Unassembled WGS sequence"/>
</dbReference>
<keyword evidence="8" id="KW-1185">Reference proteome</keyword>
<dbReference type="InterPro" id="IPR011547">
    <property type="entry name" value="SLC26A/SulP_dom"/>
</dbReference>
<dbReference type="Pfam" id="PF01740">
    <property type="entry name" value="STAS"/>
    <property type="match status" value="1"/>
</dbReference>
<keyword evidence="2 5" id="KW-0812">Transmembrane</keyword>
<feature type="transmembrane region" description="Helical" evidence="5">
    <location>
        <begin position="326"/>
        <end position="356"/>
    </location>
</feature>
<feature type="transmembrane region" description="Helical" evidence="5">
    <location>
        <begin position="198"/>
        <end position="226"/>
    </location>
</feature>
<organism evidence="7 8">
    <name type="scientific">Hazenella coriacea</name>
    <dbReference type="NCBI Taxonomy" id="1179467"/>
    <lineage>
        <taxon>Bacteria</taxon>
        <taxon>Bacillati</taxon>
        <taxon>Bacillota</taxon>
        <taxon>Bacilli</taxon>
        <taxon>Bacillales</taxon>
        <taxon>Thermoactinomycetaceae</taxon>
        <taxon>Hazenella</taxon>
    </lineage>
</organism>
<dbReference type="CDD" id="cd07042">
    <property type="entry name" value="STAS_SulP_like_sulfate_transporter"/>
    <property type="match status" value="1"/>
</dbReference>
<dbReference type="AlphaFoldDB" id="A0A4R3L4K5"/>
<dbReference type="InterPro" id="IPR001902">
    <property type="entry name" value="SLC26A/SulP_fam"/>
</dbReference>
<dbReference type="Pfam" id="PF00916">
    <property type="entry name" value="Sulfate_transp"/>
    <property type="match status" value="1"/>
</dbReference>
<dbReference type="SUPFAM" id="SSF52091">
    <property type="entry name" value="SpoIIaa-like"/>
    <property type="match status" value="1"/>
</dbReference>
<dbReference type="RefSeq" id="WP_131925582.1">
    <property type="nucleotide sequence ID" value="NZ_SMAG01000006.1"/>
</dbReference>
<accession>A0A4R3L4K5</accession>
<evidence type="ECO:0000313" key="7">
    <source>
        <dbReference type="EMBL" id="TCS93670.1"/>
    </source>
</evidence>
<evidence type="ECO:0000256" key="2">
    <source>
        <dbReference type="ARBA" id="ARBA00022692"/>
    </source>
</evidence>
<evidence type="ECO:0000259" key="6">
    <source>
        <dbReference type="PROSITE" id="PS50801"/>
    </source>
</evidence>
<dbReference type="GO" id="GO:0016020">
    <property type="term" value="C:membrane"/>
    <property type="evidence" value="ECO:0007669"/>
    <property type="project" value="UniProtKB-SubCell"/>
</dbReference>
<dbReference type="Gene3D" id="3.30.750.24">
    <property type="entry name" value="STAS domain"/>
    <property type="match status" value="1"/>
</dbReference>
<gene>
    <name evidence="7" type="ORF">EDD58_106103</name>
</gene>
<dbReference type="OrthoDB" id="9771198at2"/>
<dbReference type="NCBIfam" id="TIGR00815">
    <property type="entry name" value="sulP"/>
    <property type="match status" value="1"/>
</dbReference>
<sequence length="594" mass="64417">MRGLLTKRFQGYSWAHFQKDLLSGMIVGVIAIPLGMAFAIASGVKPEYGIYTTFIAGILISVLGGSKYQIGGPTGAFVPILLGVVIAYGYENLLIAGFLAGIMLCLMGIFRLGSLIKFIPRPVTIGFTSGIAVIIFTGQIASFLGLSGIEKHESFIANINEIVTHLNTTNLYSFITAVICLLVILISPKLFPKLPGSLMGLVVSSVIATVFFSGQVATIDSAYGAIPSTLPHFQWPDITLERIQMLLAPAFVIAILGGIESLLSAVVADGMTNSKHNSNRELVGQGIANMVTPLFGGIPATGAIARTATNIKSGAVSRMSGVIHGIFVLLTLLLLAPYASHIPLASMAPILMVVAWNMSERKHFAHILKTKTGDSLVLVVTFLLTVFADLTIAVGIGLILAVFLFAKRMSGMLVIDKVLPDHTKQHKKVMPHVVSESHDCPQISMYTIEGPLFFGAAQTFEQKVMETIHYKPKVLILRMGKVPFMDTTGEAYFRNIVHHFKKQGGLVLISGVEPSLKEILEKTGLYDQIGTNHFFERTGEAITYALSQIEKNKCLGCKHYAFHECLQLSQSSEVEKEISKEKLELHSEEKIVNA</sequence>
<comment type="subcellular location">
    <subcellularLocation>
        <location evidence="1">Membrane</location>
        <topology evidence="1">Multi-pass membrane protein</topology>
    </subcellularLocation>
</comment>
<keyword evidence="4 5" id="KW-0472">Membrane</keyword>
<evidence type="ECO:0000256" key="3">
    <source>
        <dbReference type="ARBA" id="ARBA00022989"/>
    </source>
</evidence>
<evidence type="ECO:0000313" key="8">
    <source>
        <dbReference type="Proteomes" id="UP000294937"/>
    </source>
</evidence>
<dbReference type="InterPro" id="IPR036513">
    <property type="entry name" value="STAS_dom_sf"/>
</dbReference>
<comment type="caution">
    <text evidence="7">The sequence shown here is derived from an EMBL/GenBank/DDBJ whole genome shotgun (WGS) entry which is preliminary data.</text>
</comment>